<dbReference type="AlphaFoldDB" id="A0A7C8KWG6"/>
<dbReference type="PIRSF" id="PIRSF005572">
    <property type="entry name" value="NifS"/>
    <property type="match status" value="1"/>
</dbReference>
<comment type="catalytic activity">
    <reaction evidence="9">
        <text>(sulfur carrier)-H + L-cysteine = (sulfur carrier)-SH + L-alanine</text>
        <dbReference type="Rhea" id="RHEA:43892"/>
        <dbReference type="Rhea" id="RHEA-COMP:14737"/>
        <dbReference type="Rhea" id="RHEA-COMP:14739"/>
        <dbReference type="ChEBI" id="CHEBI:29917"/>
        <dbReference type="ChEBI" id="CHEBI:35235"/>
        <dbReference type="ChEBI" id="CHEBI:57972"/>
        <dbReference type="ChEBI" id="CHEBI:64428"/>
        <dbReference type="EC" id="2.8.1.7"/>
    </reaction>
</comment>
<protein>
    <recommendedName>
        <fullName evidence="3">cysteine desulfurase</fullName>
        <ecNumber evidence="3">2.8.1.7</ecNumber>
    </recommendedName>
</protein>
<evidence type="ECO:0000313" key="12">
    <source>
        <dbReference type="EMBL" id="KAB8127309.1"/>
    </source>
</evidence>
<dbReference type="InterPro" id="IPR016454">
    <property type="entry name" value="Cysteine_dSase"/>
</dbReference>
<organism evidence="12 13">
    <name type="scientific">Gracilibacillus oryzae</name>
    <dbReference type="NCBI Taxonomy" id="1672701"/>
    <lineage>
        <taxon>Bacteria</taxon>
        <taxon>Bacillati</taxon>
        <taxon>Bacillota</taxon>
        <taxon>Bacilli</taxon>
        <taxon>Bacillales</taxon>
        <taxon>Bacillaceae</taxon>
        <taxon>Gracilibacillus</taxon>
    </lineage>
</organism>
<dbReference type="InterPro" id="IPR000192">
    <property type="entry name" value="Aminotrans_V_dom"/>
</dbReference>
<dbReference type="Pfam" id="PF00266">
    <property type="entry name" value="Aminotran_5"/>
    <property type="match status" value="1"/>
</dbReference>
<gene>
    <name evidence="12" type="ORF">F9U64_18135</name>
</gene>
<dbReference type="NCBIfam" id="NF002806">
    <property type="entry name" value="PRK02948.1"/>
    <property type="match status" value="1"/>
</dbReference>
<dbReference type="PANTHER" id="PTHR11601:SF34">
    <property type="entry name" value="CYSTEINE DESULFURASE"/>
    <property type="match status" value="1"/>
</dbReference>
<evidence type="ECO:0000313" key="13">
    <source>
        <dbReference type="Proteomes" id="UP000480246"/>
    </source>
</evidence>
<comment type="similarity">
    <text evidence="2">Belongs to the class-V pyridoxal-phosphate-dependent aminotransferase family. NifS/IscS subfamily.</text>
</comment>
<evidence type="ECO:0000256" key="1">
    <source>
        <dbReference type="ARBA" id="ARBA00001933"/>
    </source>
</evidence>
<dbReference type="Gene3D" id="1.10.260.50">
    <property type="match status" value="1"/>
</dbReference>
<dbReference type="Gene3D" id="3.40.640.10">
    <property type="entry name" value="Type I PLP-dependent aspartate aminotransferase-like (Major domain)"/>
    <property type="match status" value="1"/>
</dbReference>
<feature type="domain" description="Aminotransferase class V" evidence="11">
    <location>
        <begin position="4"/>
        <end position="364"/>
    </location>
</feature>
<dbReference type="Proteomes" id="UP000480246">
    <property type="component" value="Unassembled WGS sequence"/>
</dbReference>
<evidence type="ECO:0000256" key="7">
    <source>
        <dbReference type="ARBA" id="ARBA00023004"/>
    </source>
</evidence>
<evidence type="ECO:0000256" key="3">
    <source>
        <dbReference type="ARBA" id="ARBA00012239"/>
    </source>
</evidence>
<dbReference type="OrthoDB" id="9808002at2"/>
<dbReference type="Gene3D" id="3.90.1150.10">
    <property type="entry name" value="Aspartate Aminotransferase, domain 1"/>
    <property type="match status" value="1"/>
</dbReference>
<keyword evidence="6" id="KW-0663">Pyridoxal phosphate</keyword>
<sequence>MQAIYLDHAATTPIHPDVLKVVVETMEEHFGNPSSVHSYGRKARQILDKARMTAAKSIGASDKDIIFTSGGTEADNLALIGVAEANKNKGNHIITTKIEHHATLHAAEKLEKEGYHVTYLDVQENGTIDIEQLKASLTDDTILVSVMMVNNETGVIQPIEAIGQLLEQHQAYFHTDAVQAYGLLPINVKELKVDLLTVSSHKINGPKGVGFLYVHPDVKMTAQQYGGEQERKRRPGTENVAGIAGFAKAIEIAAEKQQERMQQYKHYRTLFLEQLEKSAIDFSINGTESERVANIVNISFPGANVEQLLTNFDLSGIAASSGSACTAGSVEPSHVLTAMFSENNPCTTNSIRFSFGLANNEENVVTAAEKVGQIVQRLTK</sequence>
<comment type="caution">
    <text evidence="12">The sequence shown here is derived from an EMBL/GenBank/DDBJ whole genome shotgun (WGS) entry which is preliminary data.</text>
</comment>
<evidence type="ECO:0000256" key="2">
    <source>
        <dbReference type="ARBA" id="ARBA00006490"/>
    </source>
</evidence>
<evidence type="ECO:0000259" key="11">
    <source>
        <dbReference type="Pfam" id="PF00266"/>
    </source>
</evidence>
<evidence type="ECO:0000256" key="9">
    <source>
        <dbReference type="ARBA" id="ARBA00050776"/>
    </source>
</evidence>
<dbReference type="InterPro" id="IPR020578">
    <property type="entry name" value="Aminotrans_V_PyrdxlP_BS"/>
</dbReference>
<accession>A0A7C8KWG6</accession>
<evidence type="ECO:0000256" key="4">
    <source>
        <dbReference type="ARBA" id="ARBA00022679"/>
    </source>
</evidence>
<keyword evidence="7" id="KW-0408">Iron</keyword>
<dbReference type="EC" id="2.8.1.7" evidence="3"/>
<name>A0A7C8KWG6_9BACI</name>
<evidence type="ECO:0000256" key="10">
    <source>
        <dbReference type="RuleBase" id="RU004504"/>
    </source>
</evidence>
<dbReference type="GO" id="GO:0046872">
    <property type="term" value="F:metal ion binding"/>
    <property type="evidence" value="ECO:0007669"/>
    <property type="project" value="UniProtKB-KW"/>
</dbReference>
<dbReference type="PROSITE" id="PS00595">
    <property type="entry name" value="AA_TRANSFER_CLASS_5"/>
    <property type="match status" value="1"/>
</dbReference>
<dbReference type="SUPFAM" id="SSF53383">
    <property type="entry name" value="PLP-dependent transferases"/>
    <property type="match status" value="1"/>
</dbReference>
<dbReference type="EMBL" id="WEID01000093">
    <property type="protein sequence ID" value="KAB8127309.1"/>
    <property type="molecule type" value="Genomic_DNA"/>
</dbReference>
<dbReference type="InterPro" id="IPR015421">
    <property type="entry name" value="PyrdxlP-dep_Trfase_major"/>
</dbReference>
<evidence type="ECO:0000256" key="6">
    <source>
        <dbReference type="ARBA" id="ARBA00022898"/>
    </source>
</evidence>
<dbReference type="InterPro" id="IPR015422">
    <property type="entry name" value="PyrdxlP-dep_Trfase_small"/>
</dbReference>
<dbReference type="FunFam" id="3.40.640.10:FF:000084">
    <property type="entry name" value="IscS-like cysteine desulfurase"/>
    <property type="match status" value="1"/>
</dbReference>
<comment type="cofactor">
    <cofactor evidence="1 10">
        <name>pyridoxal 5'-phosphate</name>
        <dbReference type="ChEBI" id="CHEBI:597326"/>
    </cofactor>
</comment>
<keyword evidence="5" id="KW-0479">Metal-binding</keyword>
<dbReference type="InterPro" id="IPR015424">
    <property type="entry name" value="PyrdxlP-dep_Trfase"/>
</dbReference>
<proteinExistence type="inferred from homology"/>
<keyword evidence="4" id="KW-0808">Transferase</keyword>
<evidence type="ECO:0000256" key="5">
    <source>
        <dbReference type="ARBA" id="ARBA00022723"/>
    </source>
</evidence>
<reference evidence="12 13" key="1">
    <citation type="submission" date="2019-10" db="EMBL/GenBank/DDBJ databases">
        <title>Gracilibacillus sp. nov. isolated from rice seeds.</title>
        <authorList>
            <person name="He S."/>
        </authorList>
    </citation>
    <scope>NUCLEOTIDE SEQUENCE [LARGE SCALE GENOMIC DNA]</scope>
    <source>
        <strain evidence="12 13">TD8</strain>
    </source>
</reference>
<dbReference type="PANTHER" id="PTHR11601">
    <property type="entry name" value="CYSTEINE DESULFURYLASE FAMILY MEMBER"/>
    <property type="match status" value="1"/>
</dbReference>
<dbReference type="RefSeq" id="WP_153406300.1">
    <property type="nucleotide sequence ID" value="NZ_ML762443.1"/>
</dbReference>
<keyword evidence="13" id="KW-1185">Reference proteome</keyword>
<dbReference type="GO" id="GO:0031071">
    <property type="term" value="F:cysteine desulfurase activity"/>
    <property type="evidence" value="ECO:0007669"/>
    <property type="project" value="UniProtKB-EC"/>
</dbReference>
<dbReference type="GO" id="GO:0051536">
    <property type="term" value="F:iron-sulfur cluster binding"/>
    <property type="evidence" value="ECO:0007669"/>
    <property type="project" value="UniProtKB-KW"/>
</dbReference>
<keyword evidence="8" id="KW-0411">Iron-sulfur</keyword>
<evidence type="ECO:0000256" key="8">
    <source>
        <dbReference type="ARBA" id="ARBA00023014"/>
    </source>
</evidence>